<reference evidence="1" key="1">
    <citation type="submission" date="2018-05" db="EMBL/GenBank/DDBJ databases">
        <authorList>
            <person name="Lanie J.A."/>
            <person name="Ng W.-L."/>
            <person name="Kazmierczak K.M."/>
            <person name="Andrzejewski T.M."/>
            <person name="Davidsen T.M."/>
            <person name="Wayne K.J."/>
            <person name="Tettelin H."/>
            <person name="Glass J.I."/>
            <person name="Rusch D."/>
            <person name="Podicherti R."/>
            <person name="Tsui H.-C.T."/>
            <person name="Winkler M.E."/>
        </authorList>
    </citation>
    <scope>NUCLEOTIDE SEQUENCE</scope>
</reference>
<gene>
    <name evidence="1" type="ORF">METZ01_LOCUS457298</name>
</gene>
<dbReference type="EMBL" id="UINC01190332">
    <property type="protein sequence ID" value="SVE04444.1"/>
    <property type="molecule type" value="Genomic_DNA"/>
</dbReference>
<proteinExistence type="predicted"/>
<name>A0A383A9V9_9ZZZZ</name>
<dbReference type="AlphaFoldDB" id="A0A383A9V9"/>
<sequence>VAAISTTGTLLRALPLLKDAGSIAARACPHEQK</sequence>
<organism evidence="1">
    <name type="scientific">marine metagenome</name>
    <dbReference type="NCBI Taxonomy" id="408172"/>
    <lineage>
        <taxon>unclassified sequences</taxon>
        <taxon>metagenomes</taxon>
        <taxon>ecological metagenomes</taxon>
    </lineage>
</organism>
<protein>
    <submittedName>
        <fullName evidence="1">Uncharacterized protein</fullName>
    </submittedName>
</protein>
<evidence type="ECO:0000313" key="1">
    <source>
        <dbReference type="EMBL" id="SVE04444.1"/>
    </source>
</evidence>
<feature type="non-terminal residue" evidence="1">
    <location>
        <position position="1"/>
    </location>
</feature>
<accession>A0A383A9V9</accession>
<feature type="non-terminal residue" evidence="1">
    <location>
        <position position="33"/>
    </location>
</feature>